<name>A0A8J3SN86_9ACTN</name>
<dbReference type="EMBL" id="BOOJ01000086">
    <property type="protein sequence ID" value="GIH97526.1"/>
    <property type="molecule type" value="Genomic_DNA"/>
</dbReference>
<evidence type="ECO:0000313" key="3">
    <source>
        <dbReference type="Proteomes" id="UP000619788"/>
    </source>
</evidence>
<evidence type="ECO:0000313" key="2">
    <source>
        <dbReference type="EMBL" id="GIH97526.1"/>
    </source>
</evidence>
<feature type="chain" id="PRO_5035162306" evidence="1">
    <location>
        <begin position="48"/>
        <end position="218"/>
    </location>
</feature>
<sequence length="218" mass="23609">MRSTAIKRPLSQWQVGLDSFCGMRKRTIVLAALAGAAVLTAPTTASASSASQVSTASGVKTVSFRGMNLKVPSSWEVHRDGDWMLVTSGRCDTPAYFAPKCDGFWILGPKAIKYGKEGFGAYKGDQPFYPASDVQACPFSAKTGQVIGKPTALGVRQVGRGHKAKYVSWFGRCVKHGNGEQTATFNQREWFLPTSKILVVDVWNTPGLSNILKKATWS</sequence>
<feature type="signal peptide" evidence="1">
    <location>
        <begin position="1"/>
        <end position="47"/>
    </location>
</feature>
<accession>A0A8J3SN86</accession>
<keyword evidence="1" id="KW-0732">Signal</keyword>
<reference evidence="2 3" key="1">
    <citation type="submission" date="2021-01" db="EMBL/GenBank/DDBJ databases">
        <title>Whole genome shotgun sequence of Planobispora siamensis NBRC 107568.</title>
        <authorList>
            <person name="Komaki H."/>
            <person name="Tamura T."/>
        </authorList>
    </citation>
    <scope>NUCLEOTIDE SEQUENCE [LARGE SCALE GENOMIC DNA]</scope>
    <source>
        <strain evidence="2 3">NBRC 107568</strain>
    </source>
</reference>
<protein>
    <submittedName>
        <fullName evidence="2">Uncharacterized protein</fullName>
    </submittedName>
</protein>
<keyword evidence="3" id="KW-1185">Reference proteome</keyword>
<organism evidence="2 3">
    <name type="scientific">Planobispora siamensis</name>
    <dbReference type="NCBI Taxonomy" id="936338"/>
    <lineage>
        <taxon>Bacteria</taxon>
        <taxon>Bacillati</taxon>
        <taxon>Actinomycetota</taxon>
        <taxon>Actinomycetes</taxon>
        <taxon>Streptosporangiales</taxon>
        <taxon>Streptosporangiaceae</taxon>
        <taxon>Planobispora</taxon>
    </lineage>
</organism>
<gene>
    <name evidence="2" type="ORF">Psi01_81560</name>
</gene>
<dbReference type="AlphaFoldDB" id="A0A8J3SN86"/>
<comment type="caution">
    <text evidence="2">The sequence shown here is derived from an EMBL/GenBank/DDBJ whole genome shotgun (WGS) entry which is preliminary data.</text>
</comment>
<dbReference type="Proteomes" id="UP000619788">
    <property type="component" value="Unassembled WGS sequence"/>
</dbReference>
<evidence type="ECO:0000256" key="1">
    <source>
        <dbReference type="SAM" id="SignalP"/>
    </source>
</evidence>
<proteinExistence type="predicted"/>